<sequence length="451" mass="49243">METSSHRPEESPYVPMDARMKQQHRFKEATPEATSSSPSPSPSPYPSPSPSPSPKRASNFSLVMSPCSSPESPWSLSPLHRHPAPPHLLFRCVATLSAKDGNVLAIAVAKGAVFTGSESKRVRVWQHPDCLERGSLRSSSGGVRSIHAVGDRVFTAHDDCRIRVWRVPKPNLPFRQERLATLPTTSFFPRLRPHNLHRAPITSLAYHQAEGLLYSGSVDCTVRSWCAADARCIDCIAAHDDAVTAVALNPEDGTLFTASSDGTIKLWKRVWGQSAHTLTMTLRFQASPVNALALAPRGRFLYSGSSDGFVNFWEKEGTSCRYNHGGLLQGHRFAVLCLACAERIVVSGSEDATIRVWRREGGSLHECLAVLEGHRGPVGCVAAWLEAEGGAVGVVVYSGSLDRTVKVWRLSIVNGGGEMKVEGEERVVEFETSPVLSPSWVEKKLQAAYMQ</sequence>
<dbReference type="PROSITE" id="PS50294">
    <property type="entry name" value="WD_REPEATS_REGION"/>
    <property type="match status" value="3"/>
</dbReference>
<dbReference type="PANTHER" id="PTHR22844">
    <property type="entry name" value="F-BOX AND WD40 DOMAIN PROTEIN"/>
    <property type="match status" value="1"/>
</dbReference>
<dbReference type="Pfam" id="PF00400">
    <property type="entry name" value="WD40"/>
    <property type="match status" value="6"/>
</dbReference>
<evidence type="ECO:0000256" key="4">
    <source>
        <dbReference type="SAM" id="MobiDB-lite"/>
    </source>
</evidence>
<dbReference type="InterPro" id="IPR001680">
    <property type="entry name" value="WD40_rpt"/>
</dbReference>
<dbReference type="InterPro" id="IPR045182">
    <property type="entry name" value="JINGUBANG-like"/>
</dbReference>
<dbReference type="PRINTS" id="PR00320">
    <property type="entry name" value="GPROTEINBRPT"/>
</dbReference>
<name>W1PKP4_AMBTC</name>
<evidence type="ECO:0000256" key="3">
    <source>
        <dbReference type="PROSITE-ProRule" id="PRU00221"/>
    </source>
</evidence>
<dbReference type="Proteomes" id="UP000017836">
    <property type="component" value="Unassembled WGS sequence"/>
</dbReference>
<dbReference type="AlphaFoldDB" id="W1PKP4"/>
<dbReference type="EMBL" id="KI393527">
    <property type="protein sequence ID" value="ERN08314.1"/>
    <property type="molecule type" value="Genomic_DNA"/>
</dbReference>
<dbReference type="InterPro" id="IPR020472">
    <property type="entry name" value="WD40_PAC1"/>
</dbReference>
<dbReference type="InterPro" id="IPR015943">
    <property type="entry name" value="WD40/YVTN_repeat-like_dom_sf"/>
</dbReference>
<dbReference type="CDD" id="cd00200">
    <property type="entry name" value="WD40"/>
    <property type="match status" value="1"/>
</dbReference>
<dbReference type="OMA" id="CYHECLA"/>
<accession>W1PKP4</accession>
<feature type="repeat" description="WD" evidence="3">
    <location>
        <begin position="236"/>
        <end position="268"/>
    </location>
</feature>
<feature type="repeat" description="WD" evidence="3">
    <location>
        <begin position="328"/>
        <end position="357"/>
    </location>
</feature>
<keyword evidence="2" id="KW-0677">Repeat</keyword>
<feature type="repeat" description="WD" evidence="3">
    <location>
        <begin position="194"/>
        <end position="225"/>
    </location>
</feature>
<dbReference type="SMART" id="SM00320">
    <property type="entry name" value="WD40"/>
    <property type="match status" value="7"/>
</dbReference>
<feature type="compositionally biased region" description="Pro residues" evidence="4">
    <location>
        <begin position="39"/>
        <end position="53"/>
    </location>
</feature>
<organism evidence="5 6">
    <name type="scientific">Amborella trichopoda</name>
    <dbReference type="NCBI Taxonomy" id="13333"/>
    <lineage>
        <taxon>Eukaryota</taxon>
        <taxon>Viridiplantae</taxon>
        <taxon>Streptophyta</taxon>
        <taxon>Embryophyta</taxon>
        <taxon>Tracheophyta</taxon>
        <taxon>Spermatophyta</taxon>
        <taxon>Magnoliopsida</taxon>
        <taxon>Amborellales</taxon>
        <taxon>Amborellaceae</taxon>
        <taxon>Amborella</taxon>
    </lineage>
</organism>
<dbReference type="PROSITE" id="PS50082">
    <property type="entry name" value="WD_REPEATS_2"/>
    <property type="match status" value="4"/>
</dbReference>
<dbReference type="Gramene" id="ERN08314">
    <property type="protein sequence ID" value="ERN08314"/>
    <property type="gene ID" value="AMTR_s00156p00066850"/>
</dbReference>
<protein>
    <submittedName>
        <fullName evidence="5">Uncharacterized protein</fullName>
    </submittedName>
</protein>
<feature type="compositionally biased region" description="Basic and acidic residues" evidence="4">
    <location>
        <begin position="1"/>
        <end position="10"/>
    </location>
</feature>
<evidence type="ECO:0000313" key="6">
    <source>
        <dbReference type="Proteomes" id="UP000017836"/>
    </source>
</evidence>
<proteinExistence type="predicted"/>
<keyword evidence="1 3" id="KW-0853">WD repeat</keyword>
<keyword evidence="6" id="KW-1185">Reference proteome</keyword>
<evidence type="ECO:0000256" key="2">
    <source>
        <dbReference type="ARBA" id="ARBA00022737"/>
    </source>
</evidence>
<evidence type="ECO:0000313" key="5">
    <source>
        <dbReference type="EMBL" id="ERN08314.1"/>
    </source>
</evidence>
<gene>
    <name evidence="5" type="ORF">AMTR_s00156p00066850</name>
</gene>
<feature type="region of interest" description="Disordered" evidence="4">
    <location>
        <begin position="1"/>
        <end position="64"/>
    </location>
</feature>
<dbReference type="Gene3D" id="2.130.10.10">
    <property type="entry name" value="YVTN repeat-like/Quinoprotein amine dehydrogenase"/>
    <property type="match status" value="3"/>
</dbReference>
<dbReference type="eggNOG" id="KOG4155">
    <property type="taxonomic scope" value="Eukaryota"/>
</dbReference>
<dbReference type="OrthoDB" id="190105at2759"/>
<dbReference type="PANTHER" id="PTHR22844:SF213">
    <property type="entry name" value="OS01G0232200 PROTEIN"/>
    <property type="match status" value="1"/>
</dbReference>
<reference evidence="6" key="1">
    <citation type="journal article" date="2013" name="Science">
        <title>The Amborella genome and the evolution of flowering plants.</title>
        <authorList>
            <consortium name="Amborella Genome Project"/>
        </authorList>
    </citation>
    <scope>NUCLEOTIDE SEQUENCE [LARGE SCALE GENOMIC DNA]</scope>
</reference>
<evidence type="ECO:0000256" key="1">
    <source>
        <dbReference type="ARBA" id="ARBA00022574"/>
    </source>
</evidence>
<feature type="repeat" description="WD" evidence="3">
    <location>
        <begin position="282"/>
        <end position="314"/>
    </location>
</feature>
<dbReference type="STRING" id="13333.W1PKP4"/>
<dbReference type="InterPro" id="IPR036322">
    <property type="entry name" value="WD40_repeat_dom_sf"/>
</dbReference>
<dbReference type="HOGENOM" id="CLU_031007_2_0_1"/>
<dbReference type="SUPFAM" id="SSF50978">
    <property type="entry name" value="WD40 repeat-like"/>
    <property type="match status" value="1"/>
</dbReference>